<keyword evidence="4 10" id="KW-0240">DNA-directed RNA polymerase</keyword>
<dbReference type="SUPFAM" id="SSF63562">
    <property type="entry name" value="RPB6/omega subunit-like"/>
    <property type="match status" value="1"/>
</dbReference>
<name>A0A291KIU7_BROTH</name>
<evidence type="ECO:0000256" key="2">
    <source>
        <dbReference type="ARBA" id="ARBA00012418"/>
    </source>
</evidence>
<organism evidence="11 13">
    <name type="scientific">Brochothrix thermosphacta</name>
    <name type="common">Microbacterium thermosphactum</name>
    <dbReference type="NCBI Taxonomy" id="2756"/>
    <lineage>
        <taxon>Bacteria</taxon>
        <taxon>Bacillati</taxon>
        <taxon>Bacillota</taxon>
        <taxon>Bacilli</taxon>
        <taxon>Bacillales</taxon>
        <taxon>Listeriaceae</taxon>
        <taxon>Brochothrix</taxon>
    </lineage>
</organism>
<dbReference type="EMBL" id="CP023483">
    <property type="protein sequence ID" value="ATF26979.1"/>
    <property type="molecule type" value="Genomic_DNA"/>
</dbReference>
<dbReference type="STRING" id="2756.BFR44_04325"/>
<comment type="subunit">
    <text evidence="10">The RNAP catalytic core consists of 2 alpha, 1 beta, 1 beta' and 1 omega subunit. When a sigma factor is associated with the core the holoenzyme is formed, which can initiate transcription.</text>
</comment>
<evidence type="ECO:0000313" key="14">
    <source>
        <dbReference type="Proteomes" id="UP000270190"/>
    </source>
</evidence>
<evidence type="ECO:0000256" key="7">
    <source>
        <dbReference type="ARBA" id="ARBA00023163"/>
    </source>
</evidence>
<evidence type="ECO:0000256" key="4">
    <source>
        <dbReference type="ARBA" id="ARBA00022478"/>
    </source>
</evidence>
<dbReference type="EC" id="2.7.7.6" evidence="2 10"/>
<reference evidence="11 13" key="1">
    <citation type="submission" date="2017-09" db="EMBL/GenBank/DDBJ databases">
        <title>Complete Genome Sequences of Two Strains of the Meat Spoilage Bacterium Brochothrix thermosphacta Isolated from Ground Chicken.</title>
        <authorList>
            <person name="Paoli G.C."/>
            <person name="Wijey C."/>
            <person name="Chen C.-Y."/>
            <person name="Nguyen L."/>
            <person name="Yan X."/>
            <person name="Irwin P.L."/>
        </authorList>
    </citation>
    <scope>NUCLEOTIDE SEQUENCE [LARGE SCALE GENOMIC DNA]</scope>
    <source>
        <strain evidence="11 13">BI</strain>
    </source>
</reference>
<evidence type="ECO:0000256" key="6">
    <source>
        <dbReference type="ARBA" id="ARBA00022695"/>
    </source>
</evidence>
<evidence type="ECO:0000256" key="5">
    <source>
        <dbReference type="ARBA" id="ARBA00022679"/>
    </source>
</evidence>
<dbReference type="EMBL" id="OUNC01000078">
    <property type="protein sequence ID" value="SPP30709.1"/>
    <property type="molecule type" value="Genomic_DNA"/>
</dbReference>
<proteinExistence type="inferred from homology"/>
<evidence type="ECO:0000256" key="1">
    <source>
        <dbReference type="ARBA" id="ARBA00006711"/>
    </source>
</evidence>
<comment type="similarity">
    <text evidence="1 10">Belongs to the RNA polymerase subunit omega family.</text>
</comment>
<reference evidence="12" key="2">
    <citation type="submission" date="2018-04" db="EMBL/GenBank/DDBJ databases">
        <authorList>
            <person name="Go L.Y."/>
            <person name="Mitchell J.A."/>
        </authorList>
    </citation>
    <scope>NUCLEOTIDE SEQUENCE</scope>
    <source>
        <strain evidence="12">BSAS1 3</strain>
    </source>
</reference>
<dbReference type="HAMAP" id="MF_00366">
    <property type="entry name" value="RNApol_bact_RpoZ"/>
    <property type="match status" value="1"/>
</dbReference>
<evidence type="ECO:0000256" key="9">
    <source>
        <dbReference type="ARBA" id="ARBA00048552"/>
    </source>
</evidence>
<dbReference type="KEGG" id="bths:CNY62_11760"/>
<evidence type="ECO:0000313" key="12">
    <source>
        <dbReference type="EMBL" id="SPP30709.1"/>
    </source>
</evidence>
<evidence type="ECO:0000313" key="11">
    <source>
        <dbReference type="EMBL" id="ATF26979.1"/>
    </source>
</evidence>
<dbReference type="Gene3D" id="3.90.940.10">
    <property type="match status" value="1"/>
</dbReference>
<dbReference type="GO" id="GO:0003899">
    <property type="term" value="F:DNA-directed RNA polymerase activity"/>
    <property type="evidence" value="ECO:0007669"/>
    <property type="project" value="UniProtKB-UniRule"/>
</dbReference>
<dbReference type="AlphaFoldDB" id="A0A291KIU7"/>
<dbReference type="GO" id="GO:0003677">
    <property type="term" value="F:DNA binding"/>
    <property type="evidence" value="ECO:0007669"/>
    <property type="project" value="UniProtKB-UniRule"/>
</dbReference>
<evidence type="ECO:0000256" key="3">
    <source>
        <dbReference type="ARBA" id="ARBA00013725"/>
    </source>
</evidence>
<dbReference type="SMART" id="SM01409">
    <property type="entry name" value="RNA_pol_Rpb6"/>
    <property type="match status" value="1"/>
</dbReference>
<evidence type="ECO:0000256" key="10">
    <source>
        <dbReference type="HAMAP-Rule" id="MF_00366"/>
    </source>
</evidence>
<evidence type="ECO:0000256" key="8">
    <source>
        <dbReference type="ARBA" id="ARBA00029924"/>
    </source>
</evidence>
<evidence type="ECO:0000313" key="13">
    <source>
        <dbReference type="Proteomes" id="UP000243591"/>
    </source>
</evidence>
<dbReference type="Proteomes" id="UP000270190">
    <property type="component" value="Unassembled WGS sequence"/>
</dbReference>
<dbReference type="PANTHER" id="PTHR34476">
    <property type="entry name" value="DNA-DIRECTED RNA POLYMERASE SUBUNIT OMEGA"/>
    <property type="match status" value="1"/>
</dbReference>
<dbReference type="PANTHER" id="PTHR34476:SF1">
    <property type="entry name" value="DNA-DIRECTED RNA POLYMERASE SUBUNIT OMEGA"/>
    <property type="match status" value="1"/>
</dbReference>
<comment type="function">
    <text evidence="10">Promotes RNA polymerase assembly. Latches the N- and C-terminal regions of the beta' subunit thereby facilitating its interaction with the beta and alpha subunits.</text>
</comment>
<dbReference type="Pfam" id="PF01192">
    <property type="entry name" value="RNA_pol_Rpb6"/>
    <property type="match status" value="1"/>
</dbReference>
<keyword evidence="7 10" id="KW-0804">Transcription</keyword>
<reference evidence="14" key="3">
    <citation type="submission" date="2018-04" db="EMBL/GenBank/DDBJ databases">
        <authorList>
            <person name="Illikoud N."/>
        </authorList>
    </citation>
    <scope>NUCLEOTIDE SEQUENCE [LARGE SCALE GENOMIC DNA]</scope>
</reference>
<protein>
    <recommendedName>
        <fullName evidence="3 10">DNA-directed RNA polymerase subunit omega</fullName>
        <shortName evidence="10">RNAP omega subunit</shortName>
        <ecNumber evidence="2 10">2.7.7.6</ecNumber>
    </recommendedName>
    <alternativeName>
        <fullName evidence="10">RNA polymerase omega subunit</fullName>
    </alternativeName>
    <alternativeName>
        <fullName evidence="8 10">Transcriptase subunit omega</fullName>
    </alternativeName>
</protein>
<dbReference type="InterPro" id="IPR036161">
    <property type="entry name" value="RPB6/omega-like_sf"/>
</dbReference>
<dbReference type="GO" id="GO:0006351">
    <property type="term" value="P:DNA-templated transcription"/>
    <property type="evidence" value="ECO:0007669"/>
    <property type="project" value="UniProtKB-UniRule"/>
</dbReference>
<gene>
    <name evidence="10 12" type="primary">rpoZ</name>
    <name evidence="12" type="ORF">BTBSAS_80049</name>
    <name evidence="11" type="ORF">CNY62_11760</name>
</gene>
<dbReference type="GO" id="GO:0000428">
    <property type="term" value="C:DNA-directed RNA polymerase complex"/>
    <property type="evidence" value="ECO:0007669"/>
    <property type="project" value="UniProtKB-KW"/>
</dbReference>
<keyword evidence="13" id="KW-1185">Reference proteome</keyword>
<sequence>MMIKPSIDSLLEKIDSKYSLVAVASKRAREMLEKPNSMTLENYSSAKNVGKALEEIDAETLKMIPAKGYED</sequence>
<keyword evidence="6 10" id="KW-0548">Nucleotidyltransferase</keyword>
<dbReference type="InterPro" id="IPR006110">
    <property type="entry name" value="Pol_omega/Rpo6/RPB6"/>
</dbReference>
<dbReference type="NCBIfam" id="TIGR00690">
    <property type="entry name" value="rpoZ"/>
    <property type="match status" value="1"/>
</dbReference>
<dbReference type="Proteomes" id="UP000243591">
    <property type="component" value="Chromosome"/>
</dbReference>
<dbReference type="InterPro" id="IPR003716">
    <property type="entry name" value="DNA-dir_RNA_pol_omega"/>
</dbReference>
<accession>A0A291KIU7</accession>
<comment type="catalytic activity">
    <reaction evidence="9 10">
        <text>RNA(n) + a ribonucleoside 5'-triphosphate = RNA(n+1) + diphosphate</text>
        <dbReference type="Rhea" id="RHEA:21248"/>
        <dbReference type="Rhea" id="RHEA-COMP:14527"/>
        <dbReference type="Rhea" id="RHEA-COMP:17342"/>
        <dbReference type="ChEBI" id="CHEBI:33019"/>
        <dbReference type="ChEBI" id="CHEBI:61557"/>
        <dbReference type="ChEBI" id="CHEBI:140395"/>
        <dbReference type="EC" id="2.7.7.6"/>
    </reaction>
</comment>
<keyword evidence="5 10" id="KW-0808">Transferase</keyword>